<evidence type="ECO:0000256" key="7">
    <source>
        <dbReference type="ARBA" id="ARBA00023242"/>
    </source>
</evidence>
<dbReference type="EMBL" id="LWDP01000315">
    <property type="protein sequence ID" value="ORD92990.1"/>
    <property type="molecule type" value="Genomic_DNA"/>
</dbReference>
<sequence length="100" mass="11856">MINHFEQLKRGEKYTGLKEMEAHARKKKRQLQEKKRERLDKSDAIDVLFKAFEKHGAWTVKDLADFTGQPVAYIQEIIGEIAVLDKKDYKNTYILKKQFK</sequence>
<dbReference type="Proteomes" id="UP000192639">
    <property type="component" value="Unassembled WGS sequence"/>
</dbReference>
<reference evidence="12 13" key="1">
    <citation type="journal article" date="2017" name="Environ. Microbiol.">
        <title>Decay of the glycolytic pathway and adaptation to intranuclear parasitism within Enterocytozoonidae microsporidia.</title>
        <authorList>
            <person name="Wiredu Boakye D."/>
            <person name="Jaroenlak P."/>
            <person name="Prachumwat A."/>
            <person name="Williams T.A."/>
            <person name="Bateman K.S."/>
            <person name="Itsathitphaisarn O."/>
            <person name="Sritunyalucksana K."/>
            <person name="Paszkiewicz K.H."/>
            <person name="Moore K.A."/>
            <person name="Stentiford G.D."/>
            <person name="Williams B.A."/>
        </authorList>
    </citation>
    <scope>NUCLEOTIDE SEQUENCE [LARGE SCALE GENOMIC DNA]</scope>
    <source>
        <strain evidence="12 13">GB1</strain>
    </source>
</reference>
<dbReference type="VEuPathDB" id="MicrosporidiaDB:ECANGB1_1999"/>
<dbReference type="GO" id="GO:0006367">
    <property type="term" value="P:transcription initiation at RNA polymerase II promoter"/>
    <property type="evidence" value="ECO:0007669"/>
    <property type="project" value="InterPro"/>
</dbReference>
<keyword evidence="7" id="KW-0539">Nucleus</keyword>
<name>A0A1Y1S3T6_9MICR</name>
<evidence type="ECO:0000256" key="10">
    <source>
        <dbReference type="SAM" id="MobiDB-lite"/>
    </source>
</evidence>
<evidence type="ECO:0000256" key="1">
    <source>
        <dbReference type="ARBA" id="ARBA00004123"/>
    </source>
</evidence>
<evidence type="ECO:0000256" key="8">
    <source>
        <dbReference type="ARBA" id="ARBA00081473"/>
    </source>
</evidence>
<dbReference type="GO" id="GO:0005674">
    <property type="term" value="C:transcription factor TFIIF complex"/>
    <property type="evidence" value="ECO:0007669"/>
    <property type="project" value="InterPro"/>
</dbReference>
<evidence type="ECO:0000256" key="9">
    <source>
        <dbReference type="ARBA" id="ARBA00081863"/>
    </source>
</evidence>
<dbReference type="OrthoDB" id="26094at2759"/>
<comment type="subcellular location">
    <subcellularLocation>
        <location evidence="1">Nucleus</location>
    </subcellularLocation>
</comment>
<dbReference type="PANTHER" id="PTHR10445">
    <property type="entry name" value="GENERAL TRANSCRIPTION FACTOR IIF SUBUNIT 2"/>
    <property type="match status" value="1"/>
</dbReference>
<dbReference type="PANTHER" id="PTHR10445:SF0">
    <property type="entry name" value="GENERAL TRANSCRIPTION FACTOR IIF SUBUNIT 2"/>
    <property type="match status" value="1"/>
</dbReference>
<protein>
    <recommendedName>
        <fullName evidence="3">Transcription initiation factor IIF subunit beta</fullName>
    </recommendedName>
    <alternativeName>
        <fullName evidence="9">TFIIF medium subunit</fullName>
    </alternativeName>
    <alternativeName>
        <fullName evidence="8">TFIIF-beta</fullName>
    </alternativeName>
</protein>
<feature type="domain" description="TFIIF beta subunit HTH" evidence="11">
    <location>
        <begin position="38"/>
        <end position="100"/>
    </location>
</feature>
<dbReference type="InterPro" id="IPR003196">
    <property type="entry name" value="TFIIF_beta"/>
</dbReference>
<evidence type="ECO:0000259" key="11">
    <source>
        <dbReference type="Pfam" id="PF02270"/>
    </source>
</evidence>
<evidence type="ECO:0000313" key="13">
    <source>
        <dbReference type="Proteomes" id="UP000192639"/>
    </source>
</evidence>
<dbReference type="Pfam" id="PF02270">
    <property type="entry name" value="TFIIF_beta"/>
    <property type="match status" value="1"/>
</dbReference>
<dbReference type="Gene3D" id="1.10.10.10">
    <property type="entry name" value="Winged helix-like DNA-binding domain superfamily/Winged helix DNA-binding domain"/>
    <property type="match status" value="1"/>
</dbReference>
<evidence type="ECO:0000256" key="4">
    <source>
        <dbReference type="ARBA" id="ARBA00023015"/>
    </source>
</evidence>
<evidence type="ECO:0000256" key="3">
    <source>
        <dbReference type="ARBA" id="ARBA00021453"/>
    </source>
</evidence>
<dbReference type="InterPro" id="IPR036388">
    <property type="entry name" value="WH-like_DNA-bd_sf"/>
</dbReference>
<keyword evidence="5" id="KW-0238">DNA-binding</keyword>
<feature type="region of interest" description="Disordered" evidence="10">
    <location>
        <begin position="16"/>
        <end position="35"/>
    </location>
</feature>
<dbReference type="AlphaFoldDB" id="A0A1Y1S3T6"/>
<dbReference type="GO" id="GO:0003677">
    <property type="term" value="F:DNA binding"/>
    <property type="evidence" value="ECO:0007669"/>
    <property type="project" value="UniProtKB-KW"/>
</dbReference>
<evidence type="ECO:0000256" key="5">
    <source>
        <dbReference type="ARBA" id="ARBA00023125"/>
    </source>
</evidence>
<evidence type="ECO:0000256" key="2">
    <source>
        <dbReference type="ARBA" id="ARBA00009543"/>
    </source>
</evidence>
<gene>
    <name evidence="12" type="primary">T2FB</name>
    <name evidence="12" type="ORF">ECANGB1_1999</name>
</gene>
<dbReference type="FunFam" id="1.10.10.10:FF:000035">
    <property type="entry name" value="General transcription factor IIF subunit 2"/>
    <property type="match status" value="1"/>
</dbReference>
<organism evidence="12 13">
    <name type="scientific">Enterospora canceri</name>
    <dbReference type="NCBI Taxonomy" id="1081671"/>
    <lineage>
        <taxon>Eukaryota</taxon>
        <taxon>Fungi</taxon>
        <taxon>Fungi incertae sedis</taxon>
        <taxon>Microsporidia</taxon>
        <taxon>Enterocytozoonidae</taxon>
        <taxon>Enterospora</taxon>
    </lineage>
</organism>
<keyword evidence="4" id="KW-0805">Transcription regulation</keyword>
<keyword evidence="13" id="KW-1185">Reference proteome</keyword>
<dbReference type="InterPro" id="IPR040450">
    <property type="entry name" value="TFIIF_beta_HTH"/>
</dbReference>
<dbReference type="SUPFAM" id="SSF46785">
    <property type="entry name" value="Winged helix' DNA-binding domain"/>
    <property type="match status" value="1"/>
</dbReference>
<comment type="similarity">
    <text evidence="2">Belongs to the TFIIF beta subunit family.</text>
</comment>
<proteinExistence type="inferred from homology"/>
<evidence type="ECO:0000313" key="12">
    <source>
        <dbReference type="EMBL" id="ORD92990.1"/>
    </source>
</evidence>
<keyword evidence="6" id="KW-0804">Transcription</keyword>
<evidence type="ECO:0000256" key="6">
    <source>
        <dbReference type="ARBA" id="ARBA00023163"/>
    </source>
</evidence>
<comment type="caution">
    <text evidence="12">The sequence shown here is derived from an EMBL/GenBank/DDBJ whole genome shotgun (WGS) entry which is preliminary data.</text>
</comment>
<dbReference type="InterPro" id="IPR036390">
    <property type="entry name" value="WH_DNA-bd_sf"/>
</dbReference>
<accession>A0A1Y1S3T6</accession>